<dbReference type="PANTHER" id="PTHR43081">
    <property type="entry name" value="ADENYLATE CYCLASE, TERMINAL-DIFFERENTIATION SPECIFIC-RELATED"/>
    <property type="match status" value="1"/>
</dbReference>
<proteinExistence type="predicted"/>
<dbReference type="Pfam" id="PF00211">
    <property type="entry name" value="Guanylate_cyc"/>
    <property type="match status" value="1"/>
</dbReference>
<sequence>MSDHAPAQPLDDLPHWLAEAGLAGMPVEAILAGFVRQLNAHDFHVGRVYLGVRLLNPLIRAEGYIYERQADLVTRETYQHAAMPADYQRSPIHYMITHNEYQLFRPLSGPQAMLDFDILRDLAARGYSAWSARLIPFALLESAQHPAEPLGFIITACCDHAAGWTPAHKQAFDRLLPHLSAAIQGRVFATLAQDLLTTYLGGDAARRVLGGTTTRGDLRAIRAAILYADLRGFTALAETLPPENLLASLDRHFDRLVAPIEAHGGQVLKFMGDGLLAVFPVEGSSEASACAGALAAARDALAANVQLRETAPDAMALDLALHLGDVHYGNVGGVGRLDFTVIGPAVNAAARMEQKCQEIGTPLLLSDAIAARLDGSQLRSLGCHALRGIAGTRELFTLR</sequence>
<protein>
    <submittedName>
        <fullName evidence="2">Adenylate cyclase</fullName>
    </submittedName>
</protein>
<evidence type="ECO:0000259" key="1">
    <source>
        <dbReference type="PROSITE" id="PS50125"/>
    </source>
</evidence>
<dbReference type="OrthoDB" id="9762462at2"/>
<dbReference type="GO" id="GO:0035556">
    <property type="term" value="P:intracellular signal transduction"/>
    <property type="evidence" value="ECO:0007669"/>
    <property type="project" value="InterPro"/>
</dbReference>
<keyword evidence="3" id="KW-1185">Reference proteome</keyword>
<dbReference type="InterPro" id="IPR050697">
    <property type="entry name" value="Adenylyl/Guanylyl_Cyclase_3/4"/>
</dbReference>
<dbReference type="InterPro" id="IPR029787">
    <property type="entry name" value="Nucleotide_cyclase"/>
</dbReference>
<feature type="domain" description="Guanylate cyclase" evidence="1">
    <location>
        <begin position="224"/>
        <end position="353"/>
    </location>
</feature>
<dbReference type="GO" id="GO:0006171">
    <property type="term" value="P:cAMP biosynthetic process"/>
    <property type="evidence" value="ECO:0007669"/>
    <property type="project" value="TreeGrafter"/>
</dbReference>
<dbReference type="PROSITE" id="PS50125">
    <property type="entry name" value="GUANYLATE_CYCLASE_2"/>
    <property type="match status" value="1"/>
</dbReference>
<dbReference type="PANTHER" id="PTHR43081:SF11">
    <property type="entry name" value="BLR2264 PROTEIN"/>
    <property type="match status" value="1"/>
</dbReference>
<dbReference type="SMART" id="SM00044">
    <property type="entry name" value="CYCc"/>
    <property type="match status" value="1"/>
</dbReference>
<comment type="caution">
    <text evidence="2">The sequence shown here is derived from an EMBL/GenBank/DDBJ whole genome shotgun (WGS) entry which is preliminary data.</text>
</comment>
<accession>A0A4R6WLI7</accession>
<dbReference type="AlphaFoldDB" id="A0A4R6WLI7"/>
<dbReference type="EMBL" id="SNYW01000009">
    <property type="protein sequence ID" value="TDQ81565.1"/>
    <property type="molecule type" value="Genomic_DNA"/>
</dbReference>
<dbReference type="Proteomes" id="UP000295783">
    <property type="component" value="Unassembled WGS sequence"/>
</dbReference>
<evidence type="ECO:0000313" key="3">
    <source>
        <dbReference type="Proteomes" id="UP000295783"/>
    </source>
</evidence>
<evidence type="ECO:0000313" key="2">
    <source>
        <dbReference type="EMBL" id="TDQ81565.1"/>
    </source>
</evidence>
<dbReference type="SUPFAM" id="SSF55073">
    <property type="entry name" value="Nucleotide cyclase"/>
    <property type="match status" value="1"/>
</dbReference>
<dbReference type="CDD" id="cd07302">
    <property type="entry name" value="CHD"/>
    <property type="match status" value="1"/>
</dbReference>
<name>A0A4R6WLI7_9PROT</name>
<dbReference type="InterPro" id="IPR001054">
    <property type="entry name" value="A/G_cyclase"/>
</dbReference>
<reference evidence="2 3" key="1">
    <citation type="submission" date="2019-03" db="EMBL/GenBank/DDBJ databases">
        <title>Genomic Encyclopedia of Type Strains, Phase III (KMG-III): the genomes of soil and plant-associated and newly described type strains.</title>
        <authorList>
            <person name="Whitman W."/>
        </authorList>
    </citation>
    <scope>NUCLEOTIDE SEQUENCE [LARGE SCALE GENOMIC DNA]</scope>
    <source>
        <strain evidence="2 3">CGMCC 1.7660</strain>
    </source>
</reference>
<dbReference type="RefSeq" id="WP_133614108.1">
    <property type="nucleotide sequence ID" value="NZ_SNYW01000009.1"/>
</dbReference>
<gene>
    <name evidence="2" type="ORF">A8950_2634</name>
</gene>
<organism evidence="2 3">
    <name type="scientific">Dongia mobilis</name>
    <dbReference type="NCBI Taxonomy" id="578943"/>
    <lineage>
        <taxon>Bacteria</taxon>
        <taxon>Pseudomonadati</taxon>
        <taxon>Pseudomonadota</taxon>
        <taxon>Alphaproteobacteria</taxon>
        <taxon>Rhodospirillales</taxon>
        <taxon>Dongiaceae</taxon>
        <taxon>Dongia</taxon>
    </lineage>
</organism>
<dbReference type="GO" id="GO:0004016">
    <property type="term" value="F:adenylate cyclase activity"/>
    <property type="evidence" value="ECO:0007669"/>
    <property type="project" value="UniProtKB-ARBA"/>
</dbReference>
<dbReference type="Gene3D" id="3.30.70.1230">
    <property type="entry name" value="Nucleotide cyclase"/>
    <property type="match status" value="1"/>
</dbReference>